<dbReference type="AlphaFoldDB" id="A0ABD1M459"/>
<organism evidence="1 2">
    <name type="scientific">Flemingia macrophylla</name>
    <dbReference type="NCBI Taxonomy" id="520843"/>
    <lineage>
        <taxon>Eukaryota</taxon>
        <taxon>Viridiplantae</taxon>
        <taxon>Streptophyta</taxon>
        <taxon>Embryophyta</taxon>
        <taxon>Tracheophyta</taxon>
        <taxon>Spermatophyta</taxon>
        <taxon>Magnoliopsida</taxon>
        <taxon>eudicotyledons</taxon>
        <taxon>Gunneridae</taxon>
        <taxon>Pentapetalae</taxon>
        <taxon>rosids</taxon>
        <taxon>fabids</taxon>
        <taxon>Fabales</taxon>
        <taxon>Fabaceae</taxon>
        <taxon>Papilionoideae</taxon>
        <taxon>50 kb inversion clade</taxon>
        <taxon>NPAAA clade</taxon>
        <taxon>indigoferoid/millettioid clade</taxon>
        <taxon>Phaseoleae</taxon>
        <taxon>Flemingia</taxon>
    </lineage>
</organism>
<evidence type="ECO:0000313" key="1">
    <source>
        <dbReference type="EMBL" id="KAL2330511.1"/>
    </source>
</evidence>
<accession>A0ABD1M459</accession>
<evidence type="ECO:0000313" key="2">
    <source>
        <dbReference type="Proteomes" id="UP001603857"/>
    </source>
</evidence>
<comment type="caution">
    <text evidence="1">The sequence shown here is derived from an EMBL/GenBank/DDBJ whole genome shotgun (WGS) entry which is preliminary data.</text>
</comment>
<sequence length="157" mass="17001">MHKALGVHLFSFSTTQNQQDEVCFPPISIQSLSVTVPLHLPSSFAPLIQNGIATIIPASAPCISKTTSSKPPMMSSSDVSRQLNQTMCVAVSPLDVHSTNTNASSCSMSPLIFVPQPTPAIRCLHLWNLRASSLMTQGVFIAARRHHRGPTNKPRLM</sequence>
<dbReference type="Proteomes" id="UP001603857">
    <property type="component" value="Unassembled WGS sequence"/>
</dbReference>
<gene>
    <name evidence="1" type="ORF">Fmac_018092</name>
</gene>
<proteinExistence type="predicted"/>
<dbReference type="EMBL" id="JBGMDY010000006">
    <property type="protein sequence ID" value="KAL2330511.1"/>
    <property type="molecule type" value="Genomic_DNA"/>
</dbReference>
<keyword evidence="2" id="KW-1185">Reference proteome</keyword>
<protein>
    <submittedName>
        <fullName evidence="1">Uncharacterized protein</fullName>
    </submittedName>
</protein>
<name>A0ABD1M459_9FABA</name>
<reference evidence="1 2" key="1">
    <citation type="submission" date="2024-08" db="EMBL/GenBank/DDBJ databases">
        <title>Insights into the chromosomal genome structure of Flemingia macrophylla.</title>
        <authorList>
            <person name="Ding Y."/>
            <person name="Zhao Y."/>
            <person name="Bi W."/>
            <person name="Wu M."/>
            <person name="Zhao G."/>
            <person name="Gong Y."/>
            <person name="Li W."/>
            <person name="Zhang P."/>
        </authorList>
    </citation>
    <scope>NUCLEOTIDE SEQUENCE [LARGE SCALE GENOMIC DNA]</scope>
    <source>
        <strain evidence="1">DYQJB</strain>
        <tissue evidence="1">Leaf</tissue>
    </source>
</reference>